<accession>A0ABW4LGT1</accession>
<dbReference type="PANTHER" id="PTHR23076">
    <property type="entry name" value="METALLOPROTEASE M41 FTSH"/>
    <property type="match status" value="1"/>
</dbReference>
<evidence type="ECO:0000256" key="15">
    <source>
        <dbReference type="RuleBase" id="RU003651"/>
    </source>
</evidence>
<dbReference type="Gene3D" id="3.40.50.300">
    <property type="entry name" value="P-loop containing nucleotide triphosphate hydrolases"/>
    <property type="match status" value="1"/>
</dbReference>
<comment type="subcellular location">
    <subcellularLocation>
        <location evidence="14">Cell membrane</location>
        <topology evidence="14">Multi-pass membrane protein</topology>
        <orientation evidence="14">Cytoplasmic side</orientation>
    </subcellularLocation>
    <subcellularLocation>
        <location evidence="1">Membrane</location>
    </subcellularLocation>
</comment>
<comment type="similarity">
    <text evidence="14">In the central section; belongs to the AAA ATPase family.</text>
</comment>
<dbReference type="Pfam" id="PF06480">
    <property type="entry name" value="FtsH_ext"/>
    <property type="match status" value="1"/>
</dbReference>
<dbReference type="InterPro" id="IPR011546">
    <property type="entry name" value="Pept_M41_FtsH_extracell"/>
</dbReference>
<dbReference type="GO" id="GO:0008237">
    <property type="term" value="F:metallopeptidase activity"/>
    <property type="evidence" value="ECO:0007669"/>
    <property type="project" value="UniProtKB-KW"/>
</dbReference>
<comment type="cofactor">
    <cofactor evidence="14">
        <name>Zn(2+)</name>
        <dbReference type="ChEBI" id="CHEBI:29105"/>
    </cofactor>
    <text evidence="14">Binds 1 zinc ion per subunit.</text>
</comment>
<keyword evidence="13 14" id="KW-0472">Membrane</keyword>
<evidence type="ECO:0000313" key="19">
    <source>
        <dbReference type="Proteomes" id="UP001597347"/>
    </source>
</evidence>
<keyword evidence="9 14" id="KW-0862">Zinc</keyword>
<dbReference type="SUPFAM" id="SSF140990">
    <property type="entry name" value="FtsH protease domain-like"/>
    <property type="match status" value="1"/>
</dbReference>
<dbReference type="Pfam" id="PF17862">
    <property type="entry name" value="AAA_lid_3"/>
    <property type="match status" value="1"/>
</dbReference>
<reference evidence="19" key="1">
    <citation type="journal article" date="2019" name="Int. J. Syst. Evol. Microbiol.">
        <title>The Global Catalogue of Microorganisms (GCM) 10K type strain sequencing project: providing services to taxonomists for standard genome sequencing and annotation.</title>
        <authorList>
            <consortium name="The Broad Institute Genomics Platform"/>
            <consortium name="The Broad Institute Genome Sequencing Center for Infectious Disease"/>
            <person name="Wu L."/>
            <person name="Ma J."/>
        </authorList>
    </citation>
    <scope>NUCLEOTIDE SEQUENCE [LARGE SCALE GENOMIC DNA]</scope>
    <source>
        <strain evidence="19">CGMCC 1.12471</strain>
    </source>
</reference>
<dbReference type="InterPro" id="IPR027417">
    <property type="entry name" value="P-loop_NTPase"/>
</dbReference>
<gene>
    <name evidence="14 18" type="primary">ftsH</name>
    <name evidence="18" type="ORF">ACFSBI_12075</name>
</gene>
<keyword evidence="12 14" id="KW-0482">Metalloprotease</keyword>
<dbReference type="Gene3D" id="1.10.8.60">
    <property type="match status" value="1"/>
</dbReference>
<feature type="transmembrane region" description="Helical" evidence="14">
    <location>
        <begin position="12"/>
        <end position="33"/>
    </location>
</feature>
<evidence type="ECO:0000256" key="16">
    <source>
        <dbReference type="SAM" id="MobiDB-lite"/>
    </source>
</evidence>
<feature type="binding site" evidence="14">
    <location>
        <begin position="208"/>
        <end position="215"/>
    </location>
    <ligand>
        <name>ATP</name>
        <dbReference type="ChEBI" id="CHEBI:30616"/>
    </ligand>
</feature>
<evidence type="ECO:0000256" key="11">
    <source>
        <dbReference type="ARBA" id="ARBA00022989"/>
    </source>
</evidence>
<dbReference type="InterPro" id="IPR003960">
    <property type="entry name" value="ATPase_AAA_CS"/>
</dbReference>
<keyword evidence="3 14" id="KW-1003">Cell membrane</keyword>
<dbReference type="SMART" id="SM00382">
    <property type="entry name" value="AAA"/>
    <property type="match status" value="1"/>
</dbReference>
<feature type="compositionally biased region" description="Low complexity" evidence="16">
    <location>
        <begin position="643"/>
        <end position="656"/>
    </location>
</feature>
<dbReference type="InterPro" id="IPR005936">
    <property type="entry name" value="FtsH"/>
</dbReference>
<evidence type="ECO:0000256" key="9">
    <source>
        <dbReference type="ARBA" id="ARBA00022833"/>
    </source>
</evidence>
<dbReference type="Pfam" id="PF00004">
    <property type="entry name" value="AAA"/>
    <property type="match status" value="1"/>
</dbReference>
<keyword evidence="7 14" id="KW-0547">Nucleotide-binding</keyword>
<comment type="similarity">
    <text evidence="15">Belongs to the AAA ATPase family.</text>
</comment>
<protein>
    <recommendedName>
        <fullName evidence="14">ATP-dependent zinc metalloprotease FtsH</fullName>
        <ecNumber evidence="14">3.4.24.-</ecNumber>
    </recommendedName>
</protein>
<keyword evidence="19" id="KW-1185">Reference proteome</keyword>
<dbReference type="InterPro" id="IPR041569">
    <property type="entry name" value="AAA_lid_3"/>
</dbReference>
<feature type="active site" evidence="14">
    <location>
        <position position="431"/>
    </location>
</feature>
<feature type="compositionally biased region" description="Basic residues" evidence="16">
    <location>
        <begin position="660"/>
        <end position="674"/>
    </location>
</feature>
<keyword evidence="5 14" id="KW-0812">Transmembrane</keyword>
<sequence>MDFKRIFRGPLVYIVIAIVVVWIGSTLLTGTGFRTISTDKGLQYLANGDVQSAKIVDTENRVDLVLKDGKGGADGQNVQFSFVTPRGPDIVQAVDQAAAANSDFTYNDEVPQPNWLLSLGGILLPILIFGVIIWFLMSSMQGGGNRVMQFGKSRAKLVSKETPKVTFKDVAGSDEAIEELGEIKDFLKEPAKFQAVGARIPKGVLLYGPPGTGKTLLARAVAGEAGVPFYSISGSDFVEMFVGVGASRVRDLFDQAKQNAPAIIFVDEIDAVGRHRGAGMGGGHDEREQTLNQLLVEMDGFDVKTNVILIAATNRPDILDPALLRPGRFDRQIGVDAPDLKGRQRILEVHSKGKPLAAGVDLEILARKTPGFTGADLANVLNEAALLTARSNAQLIDNRALDEAVDRVIAGPQRRTRVMKDQEKLITAYHEGGHALVAASLNHTDPVTKITILPRGRALGYTMVLPLEDKYSVTRNELLDQLAYAMGGRVAEEIVFHDPTSGASNDIEKATGTARRMVTEFGMSALIGSVKLGASSGEMFLGRDMGQQRDYSDELAQQVDKEVRTLIESAHDEAYQLLIENRAVLDRLATALLEKETLDQNELVDIFADVKKLPPRPQWLSSDRRPVSDLPAVQVPRPKAPIDSGAVDGGVDSDGGTAPGRKRAPRIKPRPATA</sequence>
<feature type="binding site" evidence="14">
    <location>
        <position position="434"/>
    </location>
    <ligand>
        <name>Zn(2+)</name>
        <dbReference type="ChEBI" id="CHEBI:29105"/>
        <note>catalytic</note>
    </ligand>
</feature>
<evidence type="ECO:0000256" key="10">
    <source>
        <dbReference type="ARBA" id="ARBA00022840"/>
    </source>
</evidence>
<feature type="domain" description="AAA+ ATPase" evidence="17">
    <location>
        <begin position="200"/>
        <end position="339"/>
    </location>
</feature>
<keyword evidence="4 14" id="KW-0645">Protease</keyword>
<evidence type="ECO:0000256" key="6">
    <source>
        <dbReference type="ARBA" id="ARBA00022723"/>
    </source>
</evidence>
<evidence type="ECO:0000256" key="14">
    <source>
        <dbReference type="HAMAP-Rule" id="MF_01458"/>
    </source>
</evidence>
<proteinExistence type="inferred from homology"/>
<comment type="caution">
    <text evidence="18">The sequence shown here is derived from an EMBL/GenBank/DDBJ whole genome shotgun (WGS) entry which is preliminary data.</text>
</comment>
<keyword evidence="6 14" id="KW-0479">Metal-binding</keyword>
<evidence type="ECO:0000256" key="2">
    <source>
        <dbReference type="ARBA" id="ARBA00010044"/>
    </source>
</evidence>
<dbReference type="EC" id="3.4.24.-" evidence="14"/>
<comment type="function">
    <text evidence="14">Acts as a processive, ATP-dependent zinc metallopeptidase for both cytoplasmic and membrane proteins. Plays a role in the quality control of integral membrane proteins.</text>
</comment>
<dbReference type="HAMAP" id="MF_01458">
    <property type="entry name" value="FtsH"/>
    <property type="match status" value="1"/>
</dbReference>
<dbReference type="NCBIfam" id="TIGR01241">
    <property type="entry name" value="FtsH_fam"/>
    <property type="match status" value="1"/>
</dbReference>
<feature type="region of interest" description="Disordered" evidence="16">
    <location>
        <begin position="615"/>
        <end position="674"/>
    </location>
</feature>
<evidence type="ECO:0000256" key="3">
    <source>
        <dbReference type="ARBA" id="ARBA00022475"/>
    </source>
</evidence>
<dbReference type="Proteomes" id="UP001597347">
    <property type="component" value="Unassembled WGS sequence"/>
</dbReference>
<dbReference type="Pfam" id="PF01434">
    <property type="entry name" value="Peptidase_M41"/>
    <property type="match status" value="1"/>
</dbReference>
<evidence type="ECO:0000256" key="1">
    <source>
        <dbReference type="ARBA" id="ARBA00004370"/>
    </source>
</evidence>
<evidence type="ECO:0000256" key="8">
    <source>
        <dbReference type="ARBA" id="ARBA00022801"/>
    </source>
</evidence>
<evidence type="ECO:0000256" key="4">
    <source>
        <dbReference type="ARBA" id="ARBA00022670"/>
    </source>
</evidence>
<evidence type="ECO:0000256" key="7">
    <source>
        <dbReference type="ARBA" id="ARBA00022741"/>
    </source>
</evidence>
<feature type="binding site" evidence="14">
    <location>
        <position position="430"/>
    </location>
    <ligand>
        <name>Zn(2+)</name>
        <dbReference type="ChEBI" id="CHEBI:29105"/>
        <note>catalytic</note>
    </ligand>
</feature>
<dbReference type="PROSITE" id="PS00674">
    <property type="entry name" value="AAA"/>
    <property type="match status" value="1"/>
</dbReference>
<keyword evidence="8 14" id="KW-0378">Hydrolase</keyword>
<evidence type="ECO:0000313" key="18">
    <source>
        <dbReference type="EMBL" id="MFD1722287.1"/>
    </source>
</evidence>
<name>A0ABW4LGT1_9MICO</name>
<dbReference type="PANTHER" id="PTHR23076:SF97">
    <property type="entry name" value="ATP-DEPENDENT ZINC METALLOPROTEASE YME1L1"/>
    <property type="match status" value="1"/>
</dbReference>
<evidence type="ECO:0000256" key="5">
    <source>
        <dbReference type="ARBA" id="ARBA00022692"/>
    </source>
</evidence>
<evidence type="ECO:0000259" key="17">
    <source>
        <dbReference type="SMART" id="SM00382"/>
    </source>
</evidence>
<dbReference type="Gene3D" id="1.20.58.760">
    <property type="entry name" value="Peptidase M41"/>
    <property type="match status" value="1"/>
</dbReference>
<dbReference type="InterPro" id="IPR003593">
    <property type="entry name" value="AAA+_ATPase"/>
</dbReference>
<dbReference type="CDD" id="cd19501">
    <property type="entry name" value="RecA-like_FtsH"/>
    <property type="match status" value="1"/>
</dbReference>
<dbReference type="InterPro" id="IPR003959">
    <property type="entry name" value="ATPase_AAA_core"/>
</dbReference>
<dbReference type="InterPro" id="IPR037219">
    <property type="entry name" value="Peptidase_M41-like"/>
</dbReference>
<dbReference type="InterPro" id="IPR000642">
    <property type="entry name" value="Peptidase_M41"/>
</dbReference>
<evidence type="ECO:0000256" key="12">
    <source>
        <dbReference type="ARBA" id="ARBA00023049"/>
    </source>
</evidence>
<organism evidence="18 19">
    <name type="scientific">Amnibacterium endophyticum</name>
    <dbReference type="NCBI Taxonomy" id="2109337"/>
    <lineage>
        <taxon>Bacteria</taxon>
        <taxon>Bacillati</taxon>
        <taxon>Actinomycetota</taxon>
        <taxon>Actinomycetes</taxon>
        <taxon>Micrococcales</taxon>
        <taxon>Microbacteriaceae</taxon>
        <taxon>Amnibacterium</taxon>
    </lineage>
</organism>
<dbReference type="SUPFAM" id="SSF52540">
    <property type="entry name" value="P-loop containing nucleoside triphosphate hydrolases"/>
    <property type="match status" value="1"/>
</dbReference>
<comment type="subunit">
    <text evidence="14">Homohexamer.</text>
</comment>
<dbReference type="EMBL" id="JBHUEA010000018">
    <property type="protein sequence ID" value="MFD1722287.1"/>
    <property type="molecule type" value="Genomic_DNA"/>
</dbReference>
<dbReference type="RefSeq" id="WP_377935257.1">
    <property type="nucleotide sequence ID" value="NZ_JBHUEA010000018.1"/>
</dbReference>
<feature type="binding site" evidence="14">
    <location>
        <position position="506"/>
    </location>
    <ligand>
        <name>Zn(2+)</name>
        <dbReference type="ChEBI" id="CHEBI:29105"/>
        <note>catalytic</note>
    </ligand>
</feature>
<keyword evidence="10 14" id="KW-0067">ATP-binding</keyword>
<feature type="transmembrane region" description="Helical" evidence="14">
    <location>
        <begin position="115"/>
        <end position="136"/>
    </location>
</feature>
<comment type="similarity">
    <text evidence="2 14">In the C-terminal section; belongs to the peptidase M41 family.</text>
</comment>
<keyword evidence="11 14" id="KW-1133">Transmembrane helix</keyword>
<evidence type="ECO:0000256" key="13">
    <source>
        <dbReference type="ARBA" id="ARBA00023136"/>
    </source>
</evidence>